<dbReference type="Gene3D" id="3.40.30.10">
    <property type="entry name" value="Glutaredoxin"/>
    <property type="match status" value="1"/>
</dbReference>
<dbReference type="GO" id="GO:0046872">
    <property type="term" value="F:metal ion binding"/>
    <property type="evidence" value="ECO:0007669"/>
    <property type="project" value="UniProtKB-KW"/>
</dbReference>
<keyword evidence="5" id="KW-1133">Transmembrane helix</keyword>
<sequence>MKFRPLPLTTFRTQILLQNLRQFSTGPQPGGNREGFGTPRTDATQPPDPTDKSGYYSDEDTTSFTSDRKFSNFILFTGALALMIIYMYSNVQSIKKKREQKIQNVGKAQYAGKADIGGPWLLYDTKGNIVTHKDLEGKYYLIYFGFTMCPDVCPVSLNKASKARRKVMKSKEYKYFDLASVFVSLDPDRDTPERIEQYCNIFDEDMMGLTHKTNDDPDLKEILKKFKIHSSKIYLTEEEEKEDEEAMKAIAPEVIEKMKDQKAKKNDKYSLDHTIVTYLMGPDNDFITYLGSNLNENEMAEIILDEISADLGKKYKIQ</sequence>
<dbReference type="GO" id="GO:0033617">
    <property type="term" value="P:mitochondrial respiratory chain complex IV assembly"/>
    <property type="evidence" value="ECO:0007669"/>
    <property type="project" value="TreeGrafter"/>
</dbReference>
<dbReference type="Pfam" id="PF02630">
    <property type="entry name" value="SCO1-SenC"/>
    <property type="match status" value="1"/>
</dbReference>
<proteinExistence type="inferred from homology"/>
<keyword evidence="2" id="KW-0186">Copper</keyword>
<evidence type="ECO:0000256" key="5">
    <source>
        <dbReference type="SAM" id="Phobius"/>
    </source>
</evidence>
<feature type="transmembrane region" description="Helical" evidence="5">
    <location>
        <begin position="70"/>
        <end position="88"/>
    </location>
</feature>
<dbReference type="FunFam" id="3.40.30.10:FF:000013">
    <property type="entry name" value="Blast:Protein SCO1 homolog, mitochondrial"/>
    <property type="match status" value="1"/>
</dbReference>
<dbReference type="AlphaFoldDB" id="A0AAD1XLV0"/>
<gene>
    <name evidence="6" type="ORF">ECRASSUSDP1_LOCUS16538</name>
</gene>
<dbReference type="InterPro" id="IPR003782">
    <property type="entry name" value="SCO1/SenC"/>
</dbReference>
<evidence type="ECO:0000313" key="6">
    <source>
        <dbReference type="EMBL" id="CAI2375178.1"/>
    </source>
</evidence>
<evidence type="ECO:0000256" key="1">
    <source>
        <dbReference type="ARBA" id="ARBA00010996"/>
    </source>
</evidence>
<dbReference type="PANTHER" id="PTHR12151">
    <property type="entry name" value="ELECTRON TRANSPORT PROTIN SCO1/SENC FAMILY MEMBER"/>
    <property type="match status" value="1"/>
</dbReference>
<reference evidence="6" key="1">
    <citation type="submission" date="2023-07" db="EMBL/GenBank/DDBJ databases">
        <authorList>
            <consortium name="AG Swart"/>
            <person name="Singh M."/>
            <person name="Singh A."/>
            <person name="Seah K."/>
            <person name="Emmerich C."/>
        </authorList>
    </citation>
    <scope>NUCLEOTIDE SEQUENCE</scope>
    <source>
        <strain evidence="6">DP1</strain>
    </source>
</reference>
<dbReference type="SUPFAM" id="SSF52833">
    <property type="entry name" value="Thioredoxin-like"/>
    <property type="match status" value="1"/>
</dbReference>
<accession>A0AAD1XLV0</accession>
<feature type="disulfide bond" description="Redox-active" evidence="3">
    <location>
        <begin position="149"/>
        <end position="153"/>
    </location>
</feature>
<feature type="binding site" evidence="2">
    <location>
        <position position="149"/>
    </location>
    <ligand>
        <name>Cu cation</name>
        <dbReference type="ChEBI" id="CHEBI:23378"/>
    </ligand>
</feature>
<evidence type="ECO:0000313" key="7">
    <source>
        <dbReference type="Proteomes" id="UP001295684"/>
    </source>
</evidence>
<dbReference type="InterPro" id="IPR036249">
    <property type="entry name" value="Thioredoxin-like_sf"/>
</dbReference>
<dbReference type="EMBL" id="CAMPGE010016634">
    <property type="protein sequence ID" value="CAI2375178.1"/>
    <property type="molecule type" value="Genomic_DNA"/>
</dbReference>
<feature type="binding site" evidence="2">
    <location>
        <position position="273"/>
    </location>
    <ligand>
        <name>Cu cation</name>
        <dbReference type="ChEBI" id="CHEBI:23378"/>
    </ligand>
</feature>
<feature type="binding site" evidence="2">
    <location>
        <position position="153"/>
    </location>
    <ligand>
        <name>Cu cation</name>
        <dbReference type="ChEBI" id="CHEBI:23378"/>
    </ligand>
</feature>
<dbReference type="PANTHER" id="PTHR12151:SF5">
    <property type="entry name" value="AT19154P"/>
    <property type="match status" value="1"/>
</dbReference>
<keyword evidence="5" id="KW-0812">Transmembrane</keyword>
<keyword evidence="5" id="KW-0472">Membrane</keyword>
<evidence type="ECO:0008006" key="8">
    <source>
        <dbReference type="Google" id="ProtNLM"/>
    </source>
</evidence>
<dbReference type="Proteomes" id="UP001295684">
    <property type="component" value="Unassembled WGS sequence"/>
</dbReference>
<dbReference type="CDD" id="cd02968">
    <property type="entry name" value="SCO"/>
    <property type="match status" value="1"/>
</dbReference>
<evidence type="ECO:0000256" key="2">
    <source>
        <dbReference type="PIRSR" id="PIRSR603782-1"/>
    </source>
</evidence>
<evidence type="ECO:0000256" key="4">
    <source>
        <dbReference type="SAM" id="MobiDB-lite"/>
    </source>
</evidence>
<feature type="region of interest" description="Disordered" evidence="4">
    <location>
        <begin position="21"/>
        <end position="60"/>
    </location>
</feature>
<comment type="similarity">
    <text evidence="1">Belongs to the SCO1/2 family.</text>
</comment>
<keyword evidence="7" id="KW-1185">Reference proteome</keyword>
<evidence type="ECO:0000256" key="3">
    <source>
        <dbReference type="PIRSR" id="PIRSR603782-2"/>
    </source>
</evidence>
<comment type="caution">
    <text evidence="6">The sequence shown here is derived from an EMBL/GenBank/DDBJ whole genome shotgun (WGS) entry which is preliminary data.</text>
</comment>
<dbReference type="GO" id="GO:0005739">
    <property type="term" value="C:mitochondrion"/>
    <property type="evidence" value="ECO:0007669"/>
    <property type="project" value="GOC"/>
</dbReference>
<protein>
    <recommendedName>
        <fullName evidence="8">Thioredoxin domain-containing protein</fullName>
    </recommendedName>
</protein>
<name>A0AAD1XLV0_EUPCR</name>
<keyword evidence="2" id="KW-0479">Metal-binding</keyword>
<organism evidence="6 7">
    <name type="scientific">Euplotes crassus</name>
    <dbReference type="NCBI Taxonomy" id="5936"/>
    <lineage>
        <taxon>Eukaryota</taxon>
        <taxon>Sar</taxon>
        <taxon>Alveolata</taxon>
        <taxon>Ciliophora</taxon>
        <taxon>Intramacronucleata</taxon>
        <taxon>Spirotrichea</taxon>
        <taxon>Hypotrichia</taxon>
        <taxon>Euplotida</taxon>
        <taxon>Euplotidae</taxon>
        <taxon>Moneuplotes</taxon>
    </lineage>
</organism>
<keyword evidence="3" id="KW-1015">Disulfide bond</keyword>